<reference evidence="2 3" key="1">
    <citation type="journal article" date="2023" name="Commun. Biol.">
        <title>Genome analysis of Parmales, the sister group of diatoms, reveals the evolutionary specialization of diatoms from phago-mixotrophs to photoautotrophs.</title>
        <authorList>
            <person name="Ban H."/>
            <person name="Sato S."/>
            <person name="Yoshikawa S."/>
            <person name="Yamada K."/>
            <person name="Nakamura Y."/>
            <person name="Ichinomiya M."/>
            <person name="Sato N."/>
            <person name="Blanc-Mathieu R."/>
            <person name="Endo H."/>
            <person name="Kuwata A."/>
            <person name="Ogata H."/>
        </authorList>
    </citation>
    <scope>NUCLEOTIDE SEQUENCE [LARGE SCALE GENOMIC DNA]</scope>
</reference>
<sequence>MPPKIQKATPIPPTSNPSDPVRASAPVDGLSVSYWEVLDMGTGTLSETDASAALKRIALVLLAISVSVFFCFYEEVLVSVNSSSASSALGGPFQLPSAAADHAPVDARSALFLTWVNATSYACCNMTLPSSISIRTSPGIASPSSLSYFDTRTSGGSAPRSVYGDGRSVFEKLYSNIVLTSPLSYFPTNQKQLGKADSASLITSGGVRGLYYDAQDLSAQDLSAQDLSASPTPSVVIPKPLHITRTVALKSLYGAALRHLSPAVLANKEVGVTKGMTAYPVPPVPVIPGRITGSTAPPKNVPTNSKLSRALVLANLTSAFSILADEIILALFLARERYIGASSAFAPWIQMLQDVDETVDLGPVRERVRKMSMPVLNGQYFPTRDELKNAEKPPPSQCGWKFSPKVLEGFDTTGWEDEYMHTRAYAKTIAFNLAADYGWLITAPVPEGDIDGSGLDWFAELLVSKKERERMKIAAEKSAKSNVASFAHTEDKQQKYRIEDFNYNHNNKISDLIEWGLCIATSRAVSSSDREYVADAYFPPSKPASRMEDPSPEHVFMQQVEELIENEYRYIDGRAKNAEGSKTEAQRAAAAALGNVKFVPVLDFINHGGKGELSEEVGTGNFLVKIDEGVVERQGGEIIANYNIDAYSALDWYLTQGFVPQERARDFVLGKNIMDPKDSTRDYEEDQKSWDSLAHERDRSKAWHEIRA</sequence>
<name>A0ABQ6N6E0_9STRA</name>
<evidence type="ECO:0000313" key="2">
    <source>
        <dbReference type="EMBL" id="GMI41378.1"/>
    </source>
</evidence>
<dbReference type="Proteomes" id="UP001165060">
    <property type="component" value="Unassembled WGS sequence"/>
</dbReference>
<organism evidence="2 3">
    <name type="scientific">Tetraparma gracilis</name>
    <dbReference type="NCBI Taxonomy" id="2962635"/>
    <lineage>
        <taxon>Eukaryota</taxon>
        <taxon>Sar</taxon>
        <taxon>Stramenopiles</taxon>
        <taxon>Ochrophyta</taxon>
        <taxon>Bolidophyceae</taxon>
        <taxon>Parmales</taxon>
        <taxon>Triparmaceae</taxon>
        <taxon>Tetraparma</taxon>
    </lineage>
</organism>
<feature type="region of interest" description="Disordered" evidence="1">
    <location>
        <begin position="676"/>
        <end position="708"/>
    </location>
</feature>
<protein>
    <recommendedName>
        <fullName evidence="4">SET domain-containing protein</fullName>
    </recommendedName>
</protein>
<comment type="caution">
    <text evidence="2">The sequence shown here is derived from an EMBL/GenBank/DDBJ whole genome shotgun (WGS) entry which is preliminary data.</text>
</comment>
<dbReference type="EMBL" id="BRYB01002215">
    <property type="protein sequence ID" value="GMI41378.1"/>
    <property type="molecule type" value="Genomic_DNA"/>
</dbReference>
<feature type="region of interest" description="Disordered" evidence="1">
    <location>
        <begin position="1"/>
        <end position="22"/>
    </location>
</feature>
<gene>
    <name evidence="2" type="ORF">TeGR_g3287</name>
</gene>
<evidence type="ECO:0000256" key="1">
    <source>
        <dbReference type="SAM" id="MobiDB-lite"/>
    </source>
</evidence>
<evidence type="ECO:0008006" key="4">
    <source>
        <dbReference type="Google" id="ProtNLM"/>
    </source>
</evidence>
<proteinExistence type="predicted"/>
<evidence type="ECO:0000313" key="3">
    <source>
        <dbReference type="Proteomes" id="UP001165060"/>
    </source>
</evidence>
<keyword evidence="3" id="KW-1185">Reference proteome</keyword>
<accession>A0ABQ6N6E0</accession>